<dbReference type="InterPro" id="IPR036291">
    <property type="entry name" value="NAD(P)-bd_dom_sf"/>
</dbReference>
<dbReference type="Gene3D" id="3.40.50.720">
    <property type="entry name" value="NAD(P)-binding Rossmann-like Domain"/>
    <property type="match status" value="1"/>
</dbReference>
<evidence type="ECO:0000313" key="6">
    <source>
        <dbReference type="EMBL" id="SDH11300.1"/>
    </source>
</evidence>
<dbReference type="InterPro" id="IPR006115">
    <property type="entry name" value="6PGDH_NADP-bd"/>
</dbReference>
<dbReference type="AlphaFoldDB" id="A0A1G7ZT50"/>
<evidence type="ECO:0000313" key="7">
    <source>
        <dbReference type="Proteomes" id="UP000199495"/>
    </source>
</evidence>
<proteinExistence type="predicted"/>
<dbReference type="SUPFAM" id="SSF48179">
    <property type="entry name" value="6-phosphogluconate dehydrogenase C-terminal domain-like"/>
    <property type="match status" value="1"/>
</dbReference>
<dbReference type="InterPro" id="IPR013328">
    <property type="entry name" value="6PGD_dom2"/>
</dbReference>
<dbReference type="InterPro" id="IPR029154">
    <property type="entry name" value="HIBADH-like_NADP-bd"/>
</dbReference>
<dbReference type="PANTHER" id="PTHR43060">
    <property type="entry name" value="3-HYDROXYISOBUTYRATE DEHYDROGENASE-LIKE 1, MITOCHONDRIAL-RELATED"/>
    <property type="match status" value="1"/>
</dbReference>
<feature type="domain" description="6-phosphogluconate dehydrogenase NADP-binding" evidence="4">
    <location>
        <begin position="2"/>
        <end position="162"/>
    </location>
</feature>
<sequence>MKVAFIGTGRMGAPMALNLLRAGHSVSILASRGRAGAEELIRAGANETGSLSECAQGSDLAVLMLPGTREVSAVIEGDSGLGRAMAASSIVVDCSTSLPAATRLIGKRLAQREVGFIDAPVVRGVSGAKSGTLSFFIGGESEVITRAMPVLSAMGDTFTRVGKLGAGHTVKALNNLLSLGHLALLAEVLELAERNSVEFSPLVQALMSGNARSATLEQHASRLQSNSRESVLFRLSLAAKDLSLAAELSNETSYEKSPARFFASLYSYATEYGLNDEDITTIREIFRSDGRKNSAPNFHPA</sequence>
<dbReference type="PANTHER" id="PTHR43060:SF15">
    <property type="entry name" value="3-HYDROXYISOBUTYRATE DEHYDROGENASE-LIKE 1, MITOCHONDRIAL-RELATED"/>
    <property type="match status" value="1"/>
</dbReference>
<evidence type="ECO:0000259" key="5">
    <source>
        <dbReference type="Pfam" id="PF14833"/>
    </source>
</evidence>
<organism evidence="6 7">
    <name type="scientific">Pelagibacterium luteolum</name>
    <dbReference type="NCBI Taxonomy" id="440168"/>
    <lineage>
        <taxon>Bacteria</taxon>
        <taxon>Pseudomonadati</taxon>
        <taxon>Pseudomonadota</taxon>
        <taxon>Alphaproteobacteria</taxon>
        <taxon>Hyphomicrobiales</taxon>
        <taxon>Devosiaceae</taxon>
        <taxon>Pelagibacterium</taxon>
    </lineage>
</organism>
<evidence type="ECO:0000256" key="3">
    <source>
        <dbReference type="PIRSR" id="PIRSR000103-1"/>
    </source>
</evidence>
<evidence type="ECO:0000256" key="1">
    <source>
        <dbReference type="ARBA" id="ARBA00023002"/>
    </source>
</evidence>
<dbReference type="OrthoDB" id="9812907at2"/>
<dbReference type="Pfam" id="PF14833">
    <property type="entry name" value="NAD_binding_11"/>
    <property type="match status" value="1"/>
</dbReference>
<dbReference type="EMBL" id="FNCS01000022">
    <property type="protein sequence ID" value="SDH11300.1"/>
    <property type="molecule type" value="Genomic_DNA"/>
</dbReference>
<dbReference type="STRING" id="440168.SAMN04487974_12217"/>
<dbReference type="Gene3D" id="1.10.1040.10">
    <property type="entry name" value="N-(1-d-carboxylethyl)-l-norvaline Dehydrogenase, domain 2"/>
    <property type="match status" value="1"/>
</dbReference>
<dbReference type="GO" id="GO:0016491">
    <property type="term" value="F:oxidoreductase activity"/>
    <property type="evidence" value="ECO:0007669"/>
    <property type="project" value="UniProtKB-KW"/>
</dbReference>
<reference evidence="6 7" key="1">
    <citation type="submission" date="2016-10" db="EMBL/GenBank/DDBJ databases">
        <authorList>
            <person name="de Groot N.N."/>
        </authorList>
    </citation>
    <scope>NUCLEOTIDE SEQUENCE [LARGE SCALE GENOMIC DNA]</scope>
    <source>
        <strain evidence="6 7">CGMCC 1.10267</strain>
    </source>
</reference>
<dbReference type="GO" id="GO:0050661">
    <property type="term" value="F:NADP binding"/>
    <property type="evidence" value="ECO:0007669"/>
    <property type="project" value="InterPro"/>
</dbReference>
<dbReference type="InterPro" id="IPR008927">
    <property type="entry name" value="6-PGluconate_DH-like_C_sf"/>
</dbReference>
<dbReference type="Pfam" id="PF03446">
    <property type="entry name" value="NAD_binding_2"/>
    <property type="match status" value="1"/>
</dbReference>
<keyword evidence="1" id="KW-0560">Oxidoreductase</keyword>
<dbReference type="SUPFAM" id="SSF51735">
    <property type="entry name" value="NAD(P)-binding Rossmann-fold domains"/>
    <property type="match status" value="1"/>
</dbReference>
<keyword evidence="7" id="KW-1185">Reference proteome</keyword>
<accession>A0A1G7ZT50</accession>
<evidence type="ECO:0000259" key="4">
    <source>
        <dbReference type="Pfam" id="PF03446"/>
    </source>
</evidence>
<gene>
    <name evidence="6" type="ORF">SAMN04487974_12217</name>
</gene>
<keyword evidence="2" id="KW-0520">NAD</keyword>
<name>A0A1G7ZT50_9HYPH</name>
<feature type="active site" evidence="3">
    <location>
        <position position="171"/>
    </location>
</feature>
<dbReference type="PIRSF" id="PIRSF000103">
    <property type="entry name" value="HIBADH"/>
    <property type="match status" value="1"/>
</dbReference>
<dbReference type="RefSeq" id="WP_090599294.1">
    <property type="nucleotide sequence ID" value="NZ_FNCS01000022.1"/>
</dbReference>
<dbReference type="Proteomes" id="UP000199495">
    <property type="component" value="Unassembled WGS sequence"/>
</dbReference>
<dbReference type="InterPro" id="IPR015815">
    <property type="entry name" value="HIBADH-related"/>
</dbReference>
<evidence type="ECO:0000256" key="2">
    <source>
        <dbReference type="ARBA" id="ARBA00023027"/>
    </source>
</evidence>
<protein>
    <submittedName>
        <fullName evidence="6">3-hydroxyisobutyrate dehydrogenase</fullName>
    </submittedName>
</protein>
<dbReference type="GO" id="GO:0051287">
    <property type="term" value="F:NAD binding"/>
    <property type="evidence" value="ECO:0007669"/>
    <property type="project" value="InterPro"/>
</dbReference>
<feature type="domain" description="3-hydroxyisobutyrate dehydrogenase-like NAD-binding" evidence="5">
    <location>
        <begin position="165"/>
        <end position="282"/>
    </location>
</feature>